<dbReference type="Pfam" id="PF00672">
    <property type="entry name" value="HAMP"/>
    <property type="match status" value="1"/>
</dbReference>
<keyword evidence="9" id="KW-0175">Coiled coil</keyword>
<keyword evidence="5 10" id="KW-0472">Membrane</keyword>
<dbReference type="SUPFAM" id="SSF58104">
    <property type="entry name" value="Methyl-accepting chemotaxis protein (MCP) signaling domain"/>
    <property type="match status" value="1"/>
</dbReference>
<evidence type="ECO:0000256" key="9">
    <source>
        <dbReference type="SAM" id="Coils"/>
    </source>
</evidence>
<proteinExistence type="inferred from homology"/>
<dbReference type="PROSITE" id="PS50885">
    <property type="entry name" value="HAMP"/>
    <property type="match status" value="1"/>
</dbReference>
<evidence type="ECO:0000256" key="8">
    <source>
        <dbReference type="PROSITE-ProRule" id="PRU00284"/>
    </source>
</evidence>
<comment type="similarity">
    <text evidence="7">Belongs to the methyl-accepting chemotaxis (MCP) protein family.</text>
</comment>
<dbReference type="FunFam" id="1.10.287.950:FF:000001">
    <property type="entry name" value="Methyl-accepting chemotaxis sensory transducer"/>
    <property type="match status" value="1"/>
</dbReference>
<dbReference type="CDD" id="cd11386">
    <property type="entry name" value="MCP_signal"/>
    <property type="match status" value="1"/>
</dbReference>
<dbReference type="Proteomes" id="UP000001520">
    <property type="component" value="Chromosome"/>
</dbReference>
<dbReference type="Gene3D" id="1.10.287.950">
    <property type="entry name" value="Methyl-accepting chemotaxis protein"/>
    <property type="match status" value="1"/>
</dbReference>
<evidence type="ECO:0000256" key="6">
    <source>
        <dbReference type="ARBA" id="ARBA00023224"/>
    </source>
</evidence>
<dbReference type="PANTHER" id="PTHR32089">
    <property type="entry name" value="METHYL-ACCEPTING CHEMOTAXIS PROTEIN MCPB"/>
    <property type="match status" value="1"/>
</dbReference>
<keyword evidence="2" id="KW-1003">Cell membrane</keyword>
<evidence type="ECO:0000256" key="1">
    <source>
        <dbReference type="ARBA" id="ARBA00004651"/>
    </source>
</evidence>
<evidence type="ECO:0000256" key="7">
    <source>
        <dbReference type="ARBA" id="ARBA00029447"/>
    </source>
</evidence>
<dbReference type="InterPro" id="IPR003660">
    <property type="entry name" value="HAMP_dom"/>
</dbReference>
<dbReference type="InterPro" id="IPR004010">
    <property type="entry name" value="Double_Cache_2"/>
</dbReference>
<evidence type="ECO:0000256" key="5">
    <source>
        <dbReference type="ARBA" id="ARBA00023136"/>
    </source>
</evidence>
<evidence type="ECO:0000259" key="11">
    <source>
        <dbReference type="PROSITE" id="PS50111"/>
    </source>
</evidence>
<evidence type="ECO:0000259" key="12">
    <source>
        <dbReference type="PROSITE" id="PS50885"/>
    </source>
</evidence>
<dbReference type="SMART" id="SM01049">
    <property type="entry name" value="Cache_2"/>
    <property type="match status" value="2"/>
</dbReference>
<dbReference type="eggNOG" id="COG0840">
    <property type="taxonomic scope" value="Bacteria"/>
</dbReference>
<dbReference type="KEGG" id="ddf:DEFDS_1855"/>
<evidence type="ECO:0000313" key="14">
    <source>
        <dbReference type="Proteomes" id="UP000001520"/>
    </source>
</evidence>
<dbReference type="GO" id="GO:0007165">
    <property type="term" value="P:signal transduction"/>
    <property type="evidence" value="ECO:0007669"/>
    <property type="project" value="UniProtKB-KW"/>
</dbReference>
<keyword evidence="6 8" id="KW-0807">Transducer</keyword>
<feature type="transmembrane region" description="Helical" evidence="10">
    <location>
        <begin position="364"/>
        <end position="386"/>
    </location>
</feature>
<sequence>MKFRTKILLLIFILVFLNTVVISTIMITSNLNSYKKFIKNYEKEQIEKVKNKLKNYVNIVYEVVNQSYKDTKNIDYIKKNYGKRLKNVIDLAYNIVENEYKKYKNGEISESTAKSNALIALSKLRYDKGVGYFWVNSDDLPYPKMIMHPIAKQLNGKILDNPKYNVALGKNKNLFTAMAEICREKGEGFVDYLWPKPGKDKPQPKLSYVKLFKPWGWIIGTGIYVDDVEEQVKKQVLNYIAKMRYNNGSGYFWVNSTDLPYPKMIMHPIAKQLNGKILDNPKYNVADGNENLFVAMVKVTQKSGDGFVRYKWPKPGNKKPQPKLSYVKRFEQWNWIIGTGEYIDDIMKLIVKKENEKRKEVNNAIVKIVITALLILILTMVIGFIITNSLVKRLRILGDSLNELSKGEGDLTKNLEINGKDVVAEVAHSFNKFVNNLRKLIVDVKTGTKNLDELSHTLEKYSENFSTSFQSQKDAITSTASAMEEMSVTSNEVKSRIEQNTENIKNLLKETENGKLFVGNAVNHMNQIDNNVKELSSMFGNLNKSSDEIGEILNVIKEIADQTNLLALNAAIEAARAGDHGRGFAVVADEVRKLAEKTQKSIEDVEEIIGKLRKDTLNANNQMNVSIDSVNQGTKEISNVNEVFDKIYNLMLAVNDASEIISQSIEEQTYAINSANDSVQSVKTSIESDTELLDNLISLTEEMISNIKQLNQLLNKFKV</sequence>
<dbReference type="Gene3D" id="3.30.450.20">
    <property type="entry name" value="PAS domain"/>
    <property type="match status" value="2"/>
</dbReference>
<dbReference type="STRING" id="639282.DEFDS_1855"/>
<dbReference type="CDD" id="cd06225">
    <property type="entry name" value="HAMP"/>
    <property type="match status" value="1"/>
</dbReference>
<dbReference type="PROSITE" id="PS50111">
    <property type="entry name" value="CHEMOTAXIS_TRANSDUC_2"/>
    <property type="match status" value="1"/>
</dbReference>
<dbReference type="RefSeq" id="WP_013008555.1">
    <property type="nucleotide sequence ID" value="NC_013939.1"/>
</dbReference>
<feature type="domain" description="Methyl-accepting transducer" evidence="11">
    <location>
        <begin position="447"/>
        <end position="683"/>
    </location>
</feature>
<evidence type="ECO:0000256" key="10">
    <source>
        <dbReference type="SAM" id="Phobius"/>
    </source>
</evidence>
<organism evidence="13 14">
    <name type="scientific">Deferribacter desulfuricans (strain DSM 14783 / JCM 11476 / NBRC 101012 / SSM1)</name>
    <dbReference type="NCBI Taxonomy" id="639282"/>
    <lineage>
        <taxon>Bacteria</taxon>
        <taxon>Pseudomonadati</taxon>
        <taxon>Deferribacterota</taxon>
        <taxon>Deferribacteres</taxon>
        <taxon>Deferribacterales</taxon>
        <taxon>Deferribacteraceae</taxon>
        <taxon>Deferribacter</taxon>
    </lineage>
</organism>
<dbReference type="SMART" id="SM00304">
    <property type="entry name" value="HAMP"/>
    <property type="match status" value="1"/>
</dbReference>
<feature type="coiled-coil region" evidence="9">
    <location>
        <begin position="588"/>
        <end position="615"/>
    </location>
</feature>
<name>D3P9C0_DEFDS</name>
<dbReference type="InterPro" id="IPR004089">
    <property type="entry name" value="MCPsignal_dom"/>
</dbReference>
<dbReference type="eggNOG" id="COG4564">
    <property type="taxonomic scope" value="Bacteria"/>
</dbReference>
<keyword evidence="3 10" id="KW-0812">Transmembrane</keyword>
<keyword evidence="14" id="KW-1185">Reference proteome</keyword>
<feature type="domain" description="HAMP" evidence="12">
    <location>
        <begin position="388"/>
        <end position="442"/>
    </location>
</feature>
<dbReference type="OrthoDB" id="9787709at2"/>
<dbReference type="Pfam" id="PF08269">
    <property type="entry name" value="dCache_2"/>
    <property type="match status" value="1"/>
</dbReference>
<accession>D3P9C0</accession>
<evidence type="ECO:0000256" key="2">
    <source>
        <dbReference type="ARBA" id="ARBA00022475"/>
    </source>
</evidence>
<keyword evidence="4 10" id="KW-1133">Transmembrane helix</keyword>
<dbReference type="HOGENOM" id="CLU_000445_107_21_0"/>
<dbReference type="GO" id="GO:0006935">
    <property type="term" value="P:chemotaxis"/>
    <property type="evidence" value="ECO:0007669"/>
    <property type="project" value="UniProtKB-ARBA"/>
</dbReference>
<evidence type="ECO:0000256" key="3">
    <source>
        <dbReference type="ARBA" id="ARBA00022692"/>
    </source>
</evidence>
<dbReference type="PANTHER" id="PTHR32089:SF112">
    <property type="entry name" value="LYSOZYME-LIKE PROTEIN-RELATED"/>
    <property type="match status" value="1"/>
</dbReference>
<comment type="subcellular location">
    <subcellularLocation>
        <location evidence="1">Cell membrane</location>
        <topology evidence="1">Multi-pass membrane protein</topology>
    </subcellularLocation>
</comment>
<dbReference type="AlphaFoldDB" id="D3P9C0"/>
<dbReference type="Pfam" id="PF00015">
    <property type="entry name" value="MCPsignal"/>
    <property type="match status" value="1"/>
</dbReference>
<dbReference type="EMBL" id="AP011529">
    <property type="protein sequence ID" value="BAI81310.1"/>
    <property type="molecule type" value="Genomic_DNA"/>
</dbReference>
<gene>
    <name evidence="13" type="ordered locus">DEFDS_1855</name>
</gene>
<reference evidence="13 14" key="1">
    <citation type="journal article" date="2010" name="DNA Res.">
        <title>Bacterial lifestyle in a deep-sea hydrothermal vent chimney revealed by the genome sequence of the thermophilic bacterium Deferribacter desulfuricans SSM1.</title>
        <authorList>
            <person name="Takaki Y."/>
            <person name="Shimamura S."/>
            <person name="Nakagawa S."/>
            <person name="Fukuhara Y."/>
            <person name="Horikawa H."/>
            <person name="Ankai A."/>
            <person name="Harada T."/>
            <person name="Hosoyama A."/>
            <person name="Oguchi A."/>
            <person name="Fukui S."/>
            <person name="Fujita N."/>
            <person name="Takami H."/>
            <person name="Takai K."/>
        </authorList>
    </citation>
    <scope>NUCLEOTIDE SEQUENCE [LARGE SCALE GENOMIC DNA]</scope>
    <source>
        <strain evidence="14">DSM 14783 / JCM 11476 / NBRC 101012 / SSM1</strain>
    </source>
</reference>
<protein>
    <submittedName>
        <fullName evidence="13">Methyl-accepting chemotaxis protein</fullName>
    </submittedName>
</protein>
<evidence type="ECO:0000256" key="4">
    <source>
        <dbReference type="ARBA" id="ARBA00022989"/>
    </source>
</evidence>
<evidence type="ECO:0000313" key="13">
    <source>
        <dbReference type="EMBL" id="BAI81310.1"/>
    </source>
</evidence>
<dbReference type="InterPro" id="IPR033480">
    <property type="entry name" value="sCache_2"/>
</dbReference>
<dbReference type="GO" id="GO:0005886">
    <property type="term" value="C:plasma membrane"/>
    <property type="evidence" value="ECO:0007669"/>
    <property type="project" value="UniProtKB-SubCell"/>
</dbReference>
<dbReference type="SMART" id="SM00283">
    <property type="entry name" value="MA"/>
    <property type="match status" value="1"/>
</dbReference>